<protein>
    <recommendedName>
        <fullName evidence="2">Succinate dehydrogenase/fumarate reductase flavoprotein subunit</fullName>
    </recommendedName>
</protein>
<dbReference type="Gene3D" id="3.50.50.60">
    <property type="entry name" value="FAD/NAD(P)-binding domain"/>
    <property type="match status" value="1"/>
</dbReference>
<accession>X1U853</accession>
<dbReference type="InterPro" id="IPR036188">
    <property type="entry name" value="FAD/NAD-bd_sf"/>
</dbReference>
<feature type="non-terminal residue" evidence="1">
    <location>
        <position position="116"/>
    </location>
</feature>
<gene>
    <name evidence="1" type="ORF">S12H4_29261</name>
</gene>
<name>X1U853_9ZZZZ</name>
<evidence type="ECO:0000313" key="1">
    <source>
        <dbReference type="EMBL" id="GAI96015.1"/>
    </source>
</evidence>
<proteinExistence type="predicted"/>
<dbReference type="SUPFAM" id="SSF51905">
    <property type="entry name" value="FAD/NAD(P)-binding domain"/>
    <property type="match status" value="1"/>
</dbReference>
<organism evidence="1">
    <name type="scientific">marine sediment metagenome</name>
    <dbReference type="NCBI Taxonomy" id="412755"/>
    <lineage>
        <taxon>unclassified sequences</taxon>
        <taxon>metagenomes</taxon>
        <taxon>ecological metagenomes</taxon>
    </lineage>
</organism>
<dbReference type="EMBL" id="BARW01016860">
    <property type="protein sequence ID" value="GAI96015.1"/>
    <property type="molecule type" value="Genomic_DNA"/>
</dbReference>
<reference evidence="1" key="1">
    <citation type="journal article" date="2014" name="Front. Microbiol.">
        <title>High frequency of phylogenetically diverse reductive dehalogenase-homologous genes in deep subseafloor sedimentary metagenomes.</title>
        <authorList>
            <person name="Kawai M."/>
            <person name="Futagami T."/>
            <person name="Toyoda A."/>
            <person name="Takaki Y."/>
            <person name="Nishi S."/>
            <person name="Hori S."/>
            <person name="Arai W."/>
            <person name="Tsubouchi T."/>
            <person name="Morono Y."/>
            <person name="Uchiyama I."/>
            <person name="Ito T."/>
            <person name="Fujiyama A."/>
            <person name="Inagaki F."/>
            <person name="Takami H."/>
        </authorList>
    </citation>
    <scope>NUCLEOTIDE SEQUENCE</scope>
    <source>
        <strain evidence="1">Expedition CK06-06</strain>
    </source>
</reference>
<dbReference type="AlphaFoldDB" id="X1U853"/>
<evidence type="ECO:0008006" key="2">
    <source>
        <dbReference type="Google" id="ProtNLM"/>
    </source>
</evidence>
<sequence>MPYPEEFEKLKKKVEQTRPERIAKKRRGEGLPFMSLEERQDLLLKYHPDYREETKREIKVGPNKGDKAYHEIVDLLEAKSRVDPSYVNLSHVDYETDVLIIGGGGAGTTAALLAQE</sequence>
<comment type="caution">
    <text evidence="1">The sequence shown here is derived from an EMBL/GenBank/DDBJ whole genome shotgun (WGS) entry which is preliminary data.</text>
</comment>